<evidence type="ECO:0000256" key="6">
    <source>
        <dbReference type="ARBA" id="ARBA00022967"/>
    </source>
</evidence>
<name>A0A344USG6_9ACTN</name>
<gene>
    <name evidence="12" type="primary">metN</name>
    <name evidence="12" type="ORF">JS278_01031</name>
</gene>
<dbReference type="GO" id="GO:0005524">
    <property type="term" value="F:ATP binding"/>
    <property type="evidence" value="ECO:0007669"/>
    <property type="project" value="UniProtKB-KW"/>
</dbReference>
<comment type="similarity">
    <text evidence="1">Belongs to the ABC transporter superfamily.</text>
</comment>
<dbReference type="OrthoDB" id="4283894at2"/>
<dbReference type="EC" id="3.6.3.-" evidence="12"/>
<dbReference type="Proteomes" id="UP000251995">
    <property type="component" value="Chromosome"/>
</dbReference>
<proteinExistence type="inferred from homology"/>
<protein>
    <submittedName>
        <fullName evidence="12">Methionine import ATP-binding protein MetN</fullName>
        <ecNumber evidence="12">3.6.3.-</ecNumber>
    </submittedName>
</protein>
<dbReference type="PANTHER" id="PTHR43166:SF30">
    <property type="entry name" value="METHIONINE IMPORT ATP-BINDING PROTEIN METN"/>
    <property type="match status" value="1"/>
</dbReference>
<dbReference type="PANTHER" id="PTHR43166">
    <property type="entry name" value="AMINO ACID IMPORT ATP-BINDING PROTEIN"/>
    <property type="match status" value="1"/>
</dbReference>
<keyword evidence="6" id="KW-1278">Translocase</keyword>
<dbReference type="InterPro" id="IPR045865">
    <property type="entry name" value="ACT-like_dom_sf"/>
</dbReference>
<evidence type="ECO:0000313" key="12">
    <source>
        <dbReference type="EMBL" id="AXE38214.1"/>
    </source>
</evidence>
<dbReference type="EMBL" id="CP025198">
    <property type="protein sequence ID" value="AXE38214.1"/>
    <property type="molecule type" value="Genomic_DNA"/>
</dbReference>
<dbReference type="InterPro" id="IPR018449">
    <property type="entry name" value="NIL_domain"/>
</dbReference>
<sequence>MDDPIIHFDHVGKVFQTRSGPVTALDDINLDFRAGEISAVIGQSGAGKSTLVRLINGLEKPTRGRVIVKRTDISQLPERALRPLRTDIGMIFQQFNLFASRTIYDNVAYPLKLAKWSKTEERARVTELLSFVGLTEKAWTHPDQLSGGQKQRVGIARALATRPTILLADESTSALDPETTAGVLGLLRRINEELGVTVIVITHEMEVVRTIADRVSVLEAGRLVESGPARQVFAAPAAETTRRFLATIIGQHPGSEELERLSTENPGSTLVDVTSVDAAAFGSALAELGRRGGVNYRIVHGGVIEVRGGAMGNYTLALSGADHDVEDAARLLRSLSGDTVPDSPASTTEGRD</sequence>
<dbReference type="InterPro" id="IPR050086">
    <property type="entry name" value="MetN_ABC_transporter-like"/>
</dbReference>
<evidence type="ECO:0000256" key="10">
    <source>
        <dbReference type="ARBA" id="ARBA00063837"/>
    </source>
</evidence>
<dbReference type="PROSITE" id="PS50893">
    <property type="entry name" value="ABC_TRANSPORTER_2"/>
    <property type="match status" value="1"/>
</dbReference>
<evidence type="ECO:0000256" key="8">
    <source>
        <dbReference type="ARBA" id="ARBA00023136"/>
    </source>
</evidence>
<dbReference type="InterPro" id="IPR003593">
    <property type="entry name" value="AAA+_ATPase"/>
</dbReference>
<dbReference type="SUPFAM" id="SSF55021">
    <property type="entry name" value="ACT-like"/>
    <property type="match status" value="1"/>
</dbReference>
<dbReference type="PROSITE" id="PS00211">
    <property type="entry name" value="ABC_TRANSPORTER_1"/>
    <property type="match status" value="1"/>
</dbReference>
<dbReference type="GO" id="GO:0005886">
    <property type="term" value="C:plasma membrane"/>
    <property type="evidence" value="ECO:0007669"/>
    <property type="project" value="UniProtKB-ARBA"/>
</dbReference>
<dbReference type="Gene3D" id="3.40.50.300">
    <property type="entry name" value="P-loop containing nucleotide triphosphate hydrolases"/>
    <property type="match status" value="1"/>
</dbReference>
<keyword evidence="3" id="KW-1003">Cell membrane</keyword>
<evidence type="ECO:0000256" key="9">
    <source>
        <dbReference type="ARBA" id="ARBA00054718"/>
    </source>
</evidence>
<dbReference type="AlphaFoldDB" id="A0A344USG6"/>
<evidence type="ECO:0000256" key="5">
    <source>
        <dbReference type="ARBA" id="ARBA00022840"/>
    </source>
</evidence>
<dbReference type="SUPFAM" id="SSF52540">
    <property type="entry name" value="P-loop containing nucleoside triphosphate hydrolases"/>
    <property type="match status" value="1"/>
</dbReference>
<dbReference type="CDD" id="cd03258">
    <property type="entry name" value="ABC_MetN_methionine_transporter"/>
    <property type="match status" value="1"/>
</dbReference>
<dbReference type="InterPro" id="IPR041701">
    <property type="entry name" value="MetN_ABC"/>
</dbReference>
<evidence type="ECO:0000259" key="11">
    <source>
        <dbReference type="PROSITE" id="PS50893"/>
    </source>
</evidence>
<evidence type="ECO:0000256" key="3">
    <source>
        <dbReference type="ARBA" id="ARBA00022475"/>
    </source>
</evidence>
<reference evidence="12 13" key="1">
    <citation type="submission" date="2017-12" db="EMBL/GenBank/DDBJ databases">
        <title>The whole genome sequence of the Acidipropionibacterium virtanenii sp. nov. type strain JS278.</title>
        <authorList>
            <person name="Laine P."/>
            <person name="Deptula P."/>
            <person name="Varmanen P."/>
            <person name="Auvinen P."/>
        </authorList>
    </citation>
    <scope>NUCLEOTIDE SEQUENCE [LARGE SCALE GENOMIC DNA]</scope>
    <source>
        <strain evidence="12 13">JS278</strain>
    </source>
</reference>
<dbReference type="FunFam" id="3.40.50.300:FF:000056">
    <property type="entry name" value="Cell division ATP-binding protein FtsE"/>
    <property type="match status" value="1"/>
</dbReference>
<dbReference type="InterPro" id="IPR027417">
    <property type="entry name" value="P-loop_NTPase"/>
</dbReference>
<feature type="domain" description="ABC transporter" evidence="11">
    <location>
        <begin position="6"/>
        <end position="245"/>
    </location>
</feature>
<dbReference type="Gene3D" id="3.30.70.260">
    <property type="match status" value="1"/>
</dbReference>
<keyword evidence="4" id="KW-0547">Nucleotide-binding</keyword>
<dbReference type="InterPro" id="IPR017871">
    <property type="entry name" value="ABC_transporter-like_CS"/>
</dbReference>
<evidence type="ECO:0000256" key="7">
    <source>
        <dbReference type="ARBA" id="ARBA00022970"/>
    </source>
</evidence>
<evidence type="ECO:0000256" key="4">
    <source>
        <dbReference type="ARBA" id="ARBA00022741"/>
    </source>
</evidence>
<organism evidence="12 13">
    <name type="scientific">Acidipropionibacterium virtanenii</name>
    <dbReference type="NCBI Taxonomy" id="2057246"/>
    <lineage>
        <taxon>Bacteria</taxon>
        <taxon>Bacillati</taxon>
        <taxon>Actinomycetota</taxon>
        <taxon>Actinomycetes</taxon>
        <taxon>Propionibacteriales</taxon>
        <taxon>Propionibacteriaceae</taxon>
        <taxon>Acidipropionibacterium</taxon>
    </lineage>
</organism>
<keyword evidence="5 12" id="KW-0067">ATP-binding</keyword>
<keyword evidence="2" id="KW-0813">Transport</keyword>
<keyword evidence="13" id="KW-1185">Reference proteome</keyword>
<keyword evidence="8" id="KW-0472">Membrane</keyword>
<comment type="function">
    <text evidence="9">Part of the ABC transporter FtsEX involved in cellular division. Has ATPase activity.</text>
</comment>
<dbReference type="KEGG" id="acij:JS278_01031"/>
<dbReference type="InterPro" id="IPR003439">
    <property type="entry name" value="ABC_transporter-like_ATP-bd"/>
</dbReference>
<keyword evidence="12" id="KW-0378">Hydrolase</keyword>
<dbReference type="SMART" id="SM00930">
    <property type="entry name" value="NIL"/>
    <property type="match status" value="1"/>
</dbReference>
<dbReference type="Pfam" id="PF00005">
    <property type="entry name" value="ABC_tran"/>
    <property type="match status" value="1"/>
</dbReference>
<evidence type="ECO:0000256" key="2">
    <source>
        <dbReference type="ARBA" id="ARBA00022448"/>
    </source>
</evidence>
<evidence type="ECO:0000256" key="1">
    <source>
        <dbReference type="ARBA" id="ARBA00005417"/>
    </source>
</evidence>
<dbReference type="RefSeq" id="WP_114044261.1">
    <property type="nucleotide sequence ID" value="NZ_CP025198.1"/>
</dbReference>
<dbReference type="GO" id="GO:0006865">
    <property type="term" value="P:amino acid transport"/>
    <property type="evidence" value="ECO:0007669"/>
    <property type="project" value="UniProtKB-KW"/>
</dbReference>
<comment type="subunit">
    <text evidence="10">Homodimer. Forms a membrane-associated complex with FtsX.</text>
</comment>
<dbReference type="GO" id="GO:0016887">
    <property type="term" value="F:ATP hydrolysis activity"/>
    <property type="evidence" value="ECO:0007669"/>
    <property type="project" value="InterPro"/>
</dbReference>
<keyword evidence="7" id="KW-0029">Amino-acid transport</keyword>
<dbReference type="Pfam" id="PF09383">
    <property type="entry name" value="NIL"/>
    <property type="match status" value="1"/>
</dbReference>
<dbReference type="SMART" id="SM00382">
    <property type="entry name" value="AAA"/>
    <property type="match status" value="1"/>
</dbReference>
<accession>A0A344USG6</accession>
<evidence type="ECO:0000313" key="13">
    <source>
        <dbReference type="Proteomes" id="UP000251995"/>
    </source>
</evidence>